<evidence type="ECO:0000313" key="9">
    <source>
        <dbReference type="Proteomes" id="UP000192393"/>
    </source>
</evidence>
<proteinExistence type="inferred from homology"/>
<dbReference type="GO" id="GO:0003676">
    <property type="term" value="F:nucleic acid binding"/>
    <property type="evidence" value="ECO:0007669"/>
    <property type="project" value="InterPro"/>
</dbReference>
<comment type="function">
    <text evidence="6">Specifically methylates the adenine in position 37 of tRNA(1)(Val) (anticodon cmo5UAC).</text>
</comment>
<dbReference type="GO" id="GO:0008033">
    <property type="term" value="P:tRNA processing"/>
    <property type="evidence" value="ECO:0007669"/>
    <property type="project" value="UniProtKB-UniRule"/>
</dbReference>
<dbReference type="InterPro" id="IPR022882">
    <property type="entry name" value="tRNA_adenine-N6_MeTrfase"/>
</dbReference>
<dbReference type="EMBL" id="FWXS01000001">
    <property type="protein sequence ID" value="SMC32129.1"/>
    <property type="molecule type" value="Genomic_DNA"/>
</dbReference>
<keyword evidence="2 6" id="KW-0489">Methyltransferase</keyword>
<evidence type="ECO:0000256" key="4">
    <source>
        <dbReference type="ARBA" id="ARBA00022691"/>
    </source>
</evidence>
<comment type="subcellular location">
    <subcellularLocation>
        <location evidence="6">Cytoplasm</location>
    </subcellularLocation>
</comment>
<evidence type="ECO:0000256" key="5">
    <source>
        <dbReference type="ARBA" id="ARBA00022694"/>
    </source>
</evidence>
<dbReference type="GO" id="GO:0032259">
    <property type="term" value="P:methylation"/>
    <property type="evidence" value="ECO:0007669"/>
    <property type="project" value="UniProtKB-KW"/>
</dbReference>
<evidence type="ECO:0000256" key="1">
    <source>
        <dbReference type="ARBA" id="ARBA00022490"/>
    </source>
</evidence>
<dbReference type="InterPro" id="IPR002052">
    <property type="entry name" value="DNA_methylase_N6_adenine_CS"/>
</dbReference>
<evidence type="ECO:0000256" key="3">
    <source>
        <dbReference type="ARBA" id="ARBA00022679"/>
    </source>
</evidence>
<dbReference type="GO" id="GO:0005737">
    <property type="term" value="C:cytoplasm"/>
    <property type="evidence" value="ECO:0007669"/>
    <property type="project" value="UniProtKB-SubCell"/>
</dbReference>
<keyword evidence="3 6" id="KW-0808">Transferase</keyword>
<dbReference type="SUPFAM" id="SSF53335">
    <property type="entry name" value="S-adenosyl-L-methionine-dependent methyltransferases"/>
    <property type="match status" value="1"/>
</dbReference>
<dbReference type="PANTHER" id="PTHR47739:SF1">
    <property type="entry name" value="TRNA1(VAL) (ADENINE(37)-N6)-METHYLTRANSFERASE"/>
    <property type="match status" value="1"/>
</dbReference>
<comment type="catalytic activity">
    <reaction evidence="6">
        <text>adenosine(37) in tRNA1(Val) + S-adenosyl-L-methionine = N(6)-methyladenosine(37) in tRNA1(Val) + S-adenosyl-L-homocysteine + H(+)</text>
        <dbReference type="Rhea" id="RHEA:43160"/>
        <dbReference type="Rhea" id="RHEA-COMP:10369"/>
        <dbReference type="Rhea" id="RHEA-COMP:10370"/>
        <dbReference type="ChEBI" id="CHEBI:15378"/>
        <dbReference type="ChEBI" id="CHEBI:57856"/>
        <dbReference type="ChEBI" id="CHEBI:59789"/>
        <dbReference type="ChEBI" id="CHEBI:74411"/>
        <dbReference type="ChEBI" id="CHEBI:74449"/>
        <dbReference type="EC" id="2.1.1.223"/>
    </reaction>
</comment>
<evidence type="ECO:0000259" key="7">
    <source>
        <dbReference type="Pfam" id="PF05175"/>
    </source>
</evidence>
<evidence type="ECO:0000313" key="8">
    <source>
        <dbReference type="EMBL" id="SMC32129.1"/>
    </source>
</evidence>
<dbReference type="Pfam" id="PF05175">
    <property type="entry name" value="MTS"/>
    <property type="match status" value="1"/>
</dbReference>
<dbReference type="InterPro" id="IPR029063">
    <property type="entry name" value="SAM-dependent_MTases_sf"/>
</dbReference>
<dbReference type="AlphaFoldDB" id="A0A1W1Y7J6"/>
<gene>
    <name evidence="8" type="ORF">SAMN06296427_10153</name>
</gene>
<dbReference type="GO" id="GO:0016430">
    <property type="term" value="F:tRNA (adenine-N6)-methyltransferase activity"/>
    <property type="evidence" value="ECO:0007669"/>
    <property type="project" value="UniProtKB-UniRule"/>
</dbReference>
<dbReference type="InterPro" id="IPR050210">
    <property type="entry name" value="tRNA_Adenine-N(6)_MTase"/>
</dbReference>
<dbReference type="Proteomes" id="UP000192393">
    <property type="component" value="Unassembled WGS sequence"/>
</dbReference>
<reference evidence="9" key="1">
    <citation type="submission" date="2017-04" db="EMBL/GenBank/DDBJ databases">
        <authorList>
            <person name="Varghese N."/>
            <person name="Submissions S."/>
        </authorList>
    </citation>
    <scope>NUCLEOTIDE SEQUENCE [LARGE SCALE GENOMIC DNA]</scope>
    <source>
        <strain evidence="9">CGMCC 1.12708</strain>
    </source>
</reference>
<comment type="similarity">
    <text evidence="6">Belongs to the methyltransferase superfamily. tRNA (adenine-N(6)-)-methyltransferase family.</text>
</comment>
<keyword evidence="5 6" id="KW-0819">tRNA processing</keyword>
<dbReference type="Gene3D" id="3.40.50.150">
    <property type="entry name" value="Vaccinia Virus protein VP39"/>
    <property type="match status" value="1"/>
</dbReference>
<name>A0A1W1Y7J6_9FLAO</name>
<dbReference type="PROSITE" id="PS00092">
    <property type="entry name" value="N6_MTASE"/>
    <property type="match status" value="1"/>
</dbReference>
<dbReference type="InterPro" id="IPR007848">
    <property type="entry name" value="Small_mtfrase_dom"/>
</dbReference>
<dbReference type="PANTHER" id="PTHR47739">
    <property type="entry name" value="TRNA1(VAL) (ADENINE(37)-N6)-METHYLTRANSFERASE"/>
    <property type="match status" value="1"/>
</dbReference>
<accession>A0A1W1Y7J6</accession>
<protein>
    <recommendedName>
        <fullName evidence="6">tRNA1(Val) (adenine(37)-N6)-methyltransferase</fullName>
        <ecNumber evidence="6">2.1.1.223</ecNumber>
    </recommendedName>
    <alternativeName>
        <fullName evidence="6">tRNA m6A37 methyltransferase</fullName>
    </alternativeName>
</protein>
<evidence type="ECO:0000256" key="6">
    <source>
        <dbReference type="HAMAP-Rule" id="MF_01872"/>
    </source>
</evidence>
<dbReference type="EC" id="2.1.1.223" evidence="6"/>
<sequence>MKIGTDGVLLGAWANAKNPKKILDIGTGTGLILLMLAQRFPQTKLTGIEINENAFTEAWFNISESVFKERCSVIHSSLQEFNSEEKFDLIVSNPPFFEFTHKENSARNTARQQSDLSFEDLISHAEKLLSSNGKFAVVIPFESENHFVKLSIKLNLFPEKITRVKGNENADFKRSLMLFSRKQLEIEMDELIIEISRNIYTADYISLTKDFYLKM</sequence>
<dbReference type="PRINTS" id="PR00507">
    <property type="entry name" value="N12N6MTFRASE"/>
</dbReference>
<keyword evidence="4 6" id="KW-0949">S-adenosyl-L-methionine</keyword>
<dbReference type="HAMAP" id="MF_01872">
    <property type="entry name" value="tRNA_methyltr_YfiC"/>
    <property type="match status" value="1"/>
</dbReference>
<keyword evidence="1 6" id="KW-0963">Cytoplasm</keyword>
<dbReference type="STRING" id="1434700.SAMN06296427_10153"/>
<feature type="domain" description="Methyltransferase small" evidence="7">
    <location>
        <begin position="17"/>
        <end position="140"/>
    </location>
</feature>
<organism evidence="8 9">
    <name type="scientific">Moheibacter sediminis</name>
    <dbReference type="NCBI Taxonomy" id="1434700"/>
    <lineage>
        <taxon>Bacteria</taxon>
        <taxon>Pseudomonadati</taxon>
        <taxon>Bacteroidota</taxon>
        <taxon>Flavobacteriia</taxon>
        <taxon>Flavobacteriales</taxon>
        <taxon>Weeksellaceae</taxon>
        <taxon>Moheibacter</taxon>
    </lineage>
</organism>
<dbReference type="CDD" id="cd02440">
    <property type="entry name" value="AdoMet_MTases"/>
    <property type="match status" value="1"/>
</dbReference>
<keyword evidence="9" id="KW-1185">Reference proteome</keyword>
<evidence type="ECO:0000256" key="2">
    <source>
        <dbReference type="ARBA" id="ARBA00022603"/>
    </source>
</evidence>